<keyword evidence="5 6" id="KW-0413">Isomerase</keyword>
<dbReference type="EMBL" id="QGHD01000001">
    <property type="protein sequence ID" value="PWL04299.1"/>
    <property type="molecule type" value="Genomic_DNA"/>
</dbReference>
<dbReference type="Pfam" id="PF00521">
    <property type="entry name" value="DNA_topoisoIV"/>
    <property type="match status" value="1"/>
</dbReference>
<keyword evidence="3 6" id="KW-0799">Topoisomerase</keyword>
<name>A0ABX5LPD3_9BACT</name>
<evidence type="ECO:0000313" key="10">
    <source>
        <dbReference type="Proteomes" id="UP000245523"/>
    </source>
</evidence>
<evidence type="ECO:0000256" key="3">
    <source>
        <dbReference type="ARBA" id="ARBA00023029"/>
    </source>
</evidence>
<organism evidence="9 10">
    <name type="scientific">Hallerella porci</name>
    <dbReference type="NCBI Taxonomy" id="1945871"/>
    <lineage>
        <taxon>Bacteria</taxon>
        <taxon>Pseudomonadati</taxon>
        <taxon>Fibrobacterota</taxon>
        <taxon>Fibrobacteria</taxon>
        <taxon>Fibrobacterales</taxon>
        <taxon>Fibrobacteraceae</taxon>
        <taxon>Hallerella</taxon>
    </lineage>
</organism>
<feature type="domain" description="Topo IIA-type catalytic" evidence="8">
    <location>
        <begin position="58"/>
        <end position="476"/>
    </location>
</feature>
<dbReference type="PANTHER" id="PTHR43493:SF5">
    <property type="entry name" value="DNA GYRASE SUBUNIT A, CHLOROPLASTIC_MITOCHONDRIAL"/>
    <property type="match status" value="1"/>
</dbReference>
<protein>
    <submittedName>
        <fullName evidence="9">Topoisomerase-4 subunit A</fullName>
    </submittedName>
</protein>
<evidence type="ECO:0000256" key="1">
    <source>
        <dbReference type="ARBA" id="ARBA00000185"/>
    </source>
</evidence>
<evidence type="ECO:0000313" key="9">
    <source>
        <dbReference type="EMBL" id="PWL04299.1"/>
    </source>
</evidence>
<dbReference type="SUPFAM" id="SSF56719">
    <property type="entry name" value="Type II DNA topoisomerase"/>
    <property type="match status" value="1"/>
</dbReference>
<dbReference type="NCBIfam" id="NF009397">
    <property type="entry name" value="PRK12758.1"/>
    <property type="match status" value="1"/>
</dbReference>
<evidence type="ECO:0000256" key="5">
    <source>
        <dbReference type="ARBA" id="ARBA00023235"/>
    </source>
</evidence>
<dbReference type="InterPro" id="IPR013760">
    <property type="entry name" value="Topo_IIA-like_dom_sf"/>
</dbReference>
<dbReference type="Gene3D" id="3.30.1360.40">
    <property type="match status" value="1"/>
</dbReference>
<sequence length="863" mass="97445">MSDIKNPGEEKDKFENAPEVNVQSETEILGLSNANHLEKLYDGWFLDYASYVILDRAVPYFEDGLKPVQRRILHTLSEMNNGHLIKVANVVGATMKYHPHGDSSIYTALVGLGQKDLLIDTQGNWGNPLTGDGAAAGRYIEGRLSQFAQEVLFNPETTEWIPNYDGTRKEPVTLPAKFPLLLAQGVDGIAVGLSTYILPHNFNELCEASVAYLKGKKFTLYPDFFTGGTADVSHYDDGARGGRIKVRAKIEVQDAKTLVIREIPYGTTTGSLIETIVAANDKGKIKIKRVDDDTAQDVEIVIHLLPGSDPQKMIEALYAFTDCEKSLSPCTCVIINKKPCFTTTTELLKLSVDHTKHLLKWELENELRHTQEKWHATSLEKIFIEKEVYEVIKKSKDREDMLRLIGEGLMPYTKKLRREITTEDLEKLAEIPMRKLSHFDRKKADEFLKELDEHIEKVQSDLEHLTDYTIAHFKNLQKKYGAGRERKTQLAEFGKVDAVHVAMANQKFYVNRSEGFIGTGLKKEEYLFDVSEYDDIIAFKADGTYKIVKVSDKDFVGKDILLVEKFNKDDERRIYNVIYQDGKDGPALIKRFNVGGVTRNKDYPMGKGKPGTKILYISSNPNGEAEVVKVILKPRPRVKLNFEVNFADTEIKGRNTLGNQVTKYAVRAIKKVSAGESTLGAKVYYFDAISGIVSTQRKGDSLGEFEDDEKLISVRSNGMTKLHEMKDPILVGTDVLYVGRFDPKQVFTVLYFEGASFSYMVKRFTLENCPTTTEFNILSDHPDTKMVEFFDTDSARVQMDYQSGHKVETEELDLTELADVKTYKALGSKFTAKKVKRFTKIEEDNGGELPDDQKDPNSPDLFG</sequence>
<dbReference type="InterPro" id="IPR013757">
    <property type="entry name" value="Topo_IIA_A_a_sf"/>
</dbReference>
<evidence type="ECO:0000256" key="7">
    <source>
        <dbReference type="SAM" id="MobiDB-lite"/>
    </source>
</evidence>
<dbReference type="PROSITE" id="PS52040">
    <property type="entry name" value="TOPO_IIA"/>
    <property type="match status" value="1"/>
</dbReference>
<dbReference type="Proteomes" id="UP000245523">
    <property type="component" value="Unassembled WGS sequence"/>
</dbReference>
<feature type="region of interest" description="Disordered" evidence="7">
    <location>
        <begin position="841"/>
        <end position="863"/>
    </location>
</feature>
<evidence type="ECO:0000256" key="4">
    <source>
        <dbReference type="ARBA" id="ARBA00023125"/>
    </source>
</evidence>
<dbReference type="InterPro" id="IPR013758">
    <property type="entry name" value="Topo_IIA_A/C_ab"/>
</dbReference>
<dbReference type="RefSeq" id="WP_106198140.1">
    <property type="nucleotide sequence ID" value="NZ_QGHD01000001.1"/>
</dbReference>
<accession>A0ABX5LPD3</accession>
<dbReference type="Gene3D" id="1.10.268.10">
    <property type="entry name" value="Topoisomerase, domain 3"/>
    <property type="match status" value="1"/>
</dbReference>
<dbReference type="InterPro" id="IPR050220">
    <property type="entry name" value="Type_II_DNA_Topoisomerases"/>
</dbReference>
<keyword evidence="10" id="KW-1185">Reference proteome</keyword>
<dbReference type="SMART" id="SM00434">
    <property type="entry name" value="TOP4c"/>
    <property type="match status" value="1"/>
</dbReference>
<reference evidence="9 10" key="1">
    <citation type="submission" date="2018-05" db="EMBL/GenBank/DDBJ databases">
        <title>Animal gut microbial communities from fecal samples from Wisconsin, USA.</title>
        <authorList>
            <person name="Neumann A."/>
        </authorList>
    </citation>
    <scope>NUCLEOTIDE SEQUENCE [LARGE SCALE GENOMIC DNA]</scope>
    <source>
        <strain evidence="9 10">UWS4</strain>
    </source>
</reference>
<comment type="catalytic activity">
    <reaction evidence="1 6">
        <text>ATP-dependent breakage, passage and rejoining of double-stranded DNA.</text>
        <dbReference type="EC" id="5.6.2.2"/>
    </reaction>
</comment>
<evidence type="ECO:0000256" key="2">
    <source>
        <dbReference type="ARBA" id="ARBA00008263"/>
    </source>
</evidence>
<evidence type="ECO:0000256" key="6">
    <source>
        <dbReference type="PROSITE-ProRule" id="PRU01384"/>
    </source>
</evidence>
<comment type="caution">
    <text evidence="9">The sequence shown here is derived from an EMBL/GenBank/DDBJ whole genome shotgun (WGS) entry which is preliminary data.</text>
</comment>
<gene>
    <name evidence="9" type="ORF">B0H50_101314</name>
</gene>
<keyword evidence="4 6" id="KW-0238">DNA-binding</keyword>
<comment type="similarity">
    <text evidence="2">Belongs to the type II topoisomerase GyrA/ParC subunit family.</text>
</comment>
<dbReference type="PANTHER" id="PTHR43493">
    <property type="entry name" value="DNA GYRASE/TOPOISOMERASE SUBUNIT A"/>
    <property type="match status" value="1"/>
</dbReference>
<dbReference type="InterPro" id="IPR002205">
    <property type="entry name" value="Topo_IIA_dom_A"/>
</dbReference>
<evidence type="ECO:0000259" key="8">
    <source>
        <dbReference type="PROSITE" id="PS52040"/>
    </source>
</evidence>
<dbReference type="Gene3D" id="3.90.199.10">
    <property type="entry name" value="Topoisomerase II, domain 5"/>
    <property type="match status" value="1"/>
</dbReference>
<proteinExistence type="inferred from homology"/>
<dbReference type="NCBIfam" id="NF007209">
    <property type="entry name" value="PRK09631.1"/>
    <property type="match status" value="1"/>
</dbReference>
<feature type="active site" description="O-(5'-phospho-DNA)-tyrosine intermediate" evidence="6">
    <location>
        <position position="139"/>
    </location>
</feature>